<dbReference type="GO" id="GO:0005524">
    <property type="term" value="F:ATP binding"/>
    <property type="evidence" value="ECO:0007669"/>
    <property type="project" value="UniProtKB-UniRule"/>
</dbReference>
<keyword evidence="11" id="KW-1185">Reference proteome</keyword>
<dbReference type="GO" id="GO:0008017">
    <property type="term" value="F:microtubule binding"/>
    <property type="evidence" value="ECO:0007669"/>
    <property type="project" value="InterPro"/>
</dbReference>
<evidence type="ECO:0000256" key="5">
    <source>
        <dbReference type="ARBA" id="ARBA00023054"/>
    </source>
</evidence>
<evidence type="ECO:0000256" key="7">
    <source>
        <dbReference type="SAM" id="Coils"/>
    </source>
</evidence>
<feature type="region of interest" description="Disordered" evidence="8">
    <location>
        <begin position="506"/>
        <end position="532"/>
    </location>
</feature>
<dbReference type="GO" id="GO:0007018">
    <property type="term" value="P:microtubule-based movement"/>
    <property type="evidence" value="ECO:0007669"/>
    <property type="project" value="InterPro"/>
</dbReference>
<evidence type="ECO:0000256" key="1">
    <source>
        <dbReference type="ARBA" id="ARBA00004496"/>
    </source>
</evidence>
<dbReference type="InterPro" id="IPR019821">
    <property type="entry name" value="Kinesin_motor_CS"/>
</dbReference>
<evidence type="ECO:0000313" key="10">
    <source>
        <dbReference type="EMBL" id="KAG7360918.1"/>
    </source>
</evidence>
<protein>
    <submittedName>
        <fullName evidence="10">Kinesin motor domain containing protein</fullName>
    </submittedName>
</protein>
<feature type="coiled-coil region" evidence="7">
    <location>
        <begin position="1151"/>
        <end position="1216"/>
    </location>
</feature>
<evidence type="ECO:0000256" key="8">
    <source>
        <dbReference type="SAM" id="MobiDB-lite"/>
    </source>
</evidence>
<reference evidence="10" key="1">
    <citation type="journal article" date="2021" name="Sci. Rep.">
        <title>Diploid genomic architecture of Nitzschia inconspicua, an elite biomass production diatom.</title>
        <authorList>
            <person name="Oliver A."/>
            <person name="Podell S."/>
            <person name="Pinowska A."/>
            <person name="Traller J.C."/>
            <person name="Smith S.R."/>
            <person name="McClure R."/>
            <person name="Beliaev A."/>
            <person name="Bohutskyi P."/>
            <person name="Hill E.A."/>
            <person name="Rabines A."/>
            <person name="Zheng H."/>
            <person name="Allen L.Z."/>
            <person name="Kuo A."/>
            <person name="Grigoriev I.V."/>
            <person name="Allen A.E."/>
            <person name="Hazlebeck D."/>
            <person name="Allen E.E."/>
        </authorList>
    </citation>
    <scope>NUCLEOTIDE SEQUENCE</scope>
    <source>
        <strain evidence="10">Hildebrandi</strain>
    </source>
</reference>
<comment type="similarity">
    <text evidence="6">Belongs to the TRAFAC class myosin-kinesin ATPase superfamily. Kinesin family.</text>
</comment>
<dbReference type="GO" id="GO:0051231">
    <property type="term" value="P:spindle elongation"/>
    <property type="evidence" value="ECO:0007669"/>
    <property type="project" value="TreeGrafter"/>
</dbReference>
<feature type="region of interest" description="Disordered" evidence="8">
    <location>
        <begin position="1571"/>
        <end position="1621"/>
    </location>
</feature>
<dbReference type="Pfam" id="PF25764">
    <property type="entry name" value="KIF21A_4th"/>
    <property type="match status" value="1"/>
</dbReference>
<dbReference type="GO" id="GO:0007052">
    <property type="term" value="P:mitotic spindle organization"/>
    <property type="evidence" value="ECO:0007669"/>
    <property type="project" value="TreeGrafter"/>
</dbReference>
<dbReference type="EMBL" id="JAGRRH010000013">
    <property type="protein sequence ID" value="KAG7360918.1"/>
    <property type="molecule type" value="Genomic_DNA"/>
</dbReference>
<evidence type="ECO:0000256" key="2">
    <source>
        <dbReference type="ARBA" id="ARBA00022490"/>
    </source>
</evidence>
<keyword evidence="3 6" id="KW-0547">Nucleotide-binding</keyword>
<dbReference type="Pfam" id="PF00225">
    <property type="entry name" value="Kinesin"/>
    <property type="match status" value="1"/>
</dbReference>
<gene>
    <name evidence="10" type="ORF">IV203_036017</name>
</gene>
<feature type="region of interest" description="Disordered" evidence="8">
    <location>
        <begin position="1"/>
        <end position="47"/>
    </location>
</feature>
<accession>A0A9K3LG24</accession>
<dbReference type="PANTHER" id="PTHR47969">
    <property type="entry name" value="CHROMOSOME-ASSOCIATED KINESIN KIF4A-RELATED"/>
    <property type="match status" value="1"/>
</dbReference>
<evidence type="ECO:0000259" key="9">
    <source>
        <dbReference type="PROSITE" id="PS50067"/>
    </source>
</evidence>
<dbReference type="InterPro" id="IPR001752">
    <property type="entry name" value="Kinesin_motor_dom"/>
</dbReference>
<feature type="region of interest" description="Disordered" evidence="8">
    <location>
        <begin position="1247"/>
        <end position="1293"/>
    </location>
</feature>
<feature type="compositionally biased region" description="Basic and acidic residues" evidence="8">
    <location>
        <begin position="1279"/>
        <end position="1290"/>
    </location>
</feature>
<sequence>MSATSLAEVEYAGDEHHQPTGSTSDLTSFQEEGDAPENSQDRNSVQIIPPGLPLVGVDDGTCVQVAVRVRPMLPHERQEAATNCVSVFSSEVGAVSNVIQLGGESGPKFTFDQVFDSNTLQSHVYEDRVAPLVVNCLEGYNATVLAYGQTGSGKTHTIMGPSTTLATTMLSEEERQEAGVIPRAIRSIFHQLQQQEAVKNSNTTSDDSPPSVASAGANLTSFEYEVRIQFLEVYGEDIRDLLNPQQASKLSIRDVGNEEPEVIGATEHKVESAEEALLYLTRGMYRRVTGSTAMNESSSRSHAILSVIVEQSSVLKADLSTTGDESDHPIEGVKSSQQHIQTKKSKFNFVDLAGSERQKRTQASGQRLKEGIDINKGLLVLGNVISALGDPRKQGRTFVPYRDSKLTRLLKGSLGGNHKTLMIACVSPSSTNLEETVNCLRYANRAKNIQNHAVVNVDATSALVAELKIKVQRLADDLMKARTGKISECSIPLTVIESLVKDAEDSDHDRWLTSTPRRAISPSPHTSNPQEDARISLDASFASMINATKPSYCSAKKLEAENEALRIQISALLKGSDSSDALQSAYVTKTVDYERQIALLKHKLSQSEMRHGRSHSNGSITYAVGQRRSESPELSRLKSQIFGSLSKFNTVDAEVEAEERSVRDLSEKYLSLDNDIIEEENFQQQCTDQKDKPSREIEDCSLLIEADLVALSSSISAKEELILQLQSSLEKYESMREFYEEKLKEMEEMLSEKVTETEKLSEELKQHDVSNNKGKELSEKLKEKQEQVLELRRKQAELTRLTTVASRNESQISRLKDDVKMMKSRKVELQKTLTSERKSHQIEVQSLKKESMKKDRELTKAKRETSKMSQEATKAQNVAKVRLVEINSLKSKYKEAEKRLRIQTIKRGVLAKAGLNPVMIGRRESNGIHHINGKSSESNVNIDRIRDLFDRRVADVSRREHLAMKVAQEWEEHFDLTTQKESLEDGDGNDELIKALESQIKYREDRIRSIASKLGKRENFSNNDGTSDDDTLLFDKEFVELVGDIPLDVACRTAANVLFGMVVRERRRVASLARTASQLDEKVQEAEAVAAAKDAAFRAYVDEQTLEAASLAQNHQEHILSLMEMVKENPTEDTNINEKLGGQGEGTSKLLVLANERIAALERQLNELSMGRDAVKKHREREASVRALLEDKKKECEDLEEEMDELRSALRRIREEVASGGVGELNSTNQDKLEALKRVQDMVTNALHPSSASAGSNSRRRRSTTSLVLGQSPSLTPKIKRDAKSIHSSDSEEMPDWADDIMADLAIIAEGKIPASLLNTQVILDAENQLNGNVFDRLTDPESFTGVQKHISAHPVRVFKGKSSSITDIPKRRELTSQQVAESLGKLKKKDSTGRKSRDRHTSKSDMEKRSVFDRLLSPSNLTGTQKQKFHDKKGRTLEKAIENQHVSTRSGKTKTSDCENNFDLSEGEMANDLLEELLIRDMQSMQSLDKRMQSNKGHQDVFERLNKTTTAAYAVKQNTNIVERMLDDLLHSSDSSEEEGPENPKYELKFERLEEYQKQDVFERLQRTTTEAYAQKKNASVYVDEHPNRAAGASPVTEKSNYHGTSPASNRRVTRSQNKS</sequence>
<name>A0A9K3LG24_9STRA</name>
<dbReference type="GO" id="GO:0005875">
    <property type="term" value="C:microtubule associated complex"/>
    <property type="evidence" value="ECO:0007669"/>
    <property type="project" value="TreeGrafter"/>
</dbReference>
<comment type="subcellular location">
    <subcellularLocation>
        <location evidence="1">Cytoplasm</location>
    </subcellularLocation>
</comment>
<feature type="binding site" evidence="6">
    <location>
        <begin position="148"/>
        <end position="155"/>
    </location>
    <ligand>
        <name>ATP</name>
        <dbReference type="ChEBI" id="CHEBI:30616"/>
    </ligand>
</feature>
<feature type="compositionally biased region" description="Polar residues" evidence="8">
    <location>
        <begin position="1598"/>
        <end position="1621"/>
    </location>
</feature>
<dbReference type="PROSITE" id="PS50067">
    <property type="entry name" value="KINESIN_MOTOR_2"/>
    <property type="match status" value="1"/>
</dbReference>
<keyword evidence="4 6" id="KW-0067">ATP-binding</keyword>
<feature type="region of interest" description="Disordered" evidence="8">
    <location>
        <begin position="847"/>
        <end position="873"/>
    </location>
</feature>
<evidence type="ECO:0000256" key="4">
    <source>
        <dbReference type="ARBA" id="ARBA00022840"/>
    </source>
</evidence>
<feature type="compositionally biased region" description="Basic and acidic residues" evidence="8">
    <location>
        <begin position="847"/>
        <end position="866"/>
    </location>
</feature>
<keyword evidence="6" id="KW-0505">Motor protein</keyword>
<keyword evidence="2" id="KW-0963">Cytoplasm</keyword>
<evidence type="ECO:0000256" key="3">
    <source>
        <dbReference type="ARBA" id="ARBA00022741"/>
    </source>
</evidence>
<dbReference type="GO" id="GO:0003777">
    <property type="term" value="F:microtubule motor activity"/>
    <property type="evidence" value="ECO:0007669"/>
    <property type="project" value="InterPro"/>
</dbReference>
<feature type="region of interest" description="Disordered" evidence="8">
    <location>
        <begin position="319"/>
        <end position="338"/>
    </location>
</feature>
<evidence type="ECO:0000313" key="11">
    <source>
        <dbReference type="Proteomes" id="UP000693970"/>
    </source>
</evidence>
<dbReference type="GO" id="GO:0005737">
    <property type="term" value="C:cytoplasm"/>
    <property type="evidence" value="ECO:0007669"/>
    <property type="project" value="UniProtKB-SubCell"/>
</dbReference>
<feature type="region of interest" description="Disordered" evidence="8">
    <location>
        <begin position="1383"/>
        <end position="1434"/>
    </location>
</feature>
<evidence type="ECO:0000256" key="6">
    <source>
        <dbReference type="PROSITE-ProRule" id="PRU00283"/>
    </source>
</evidence>
<dbReference type="PROSITE" id="PS00411">
    <property type="entry name" value="KINESIN_MOTOR_1"/>
    <property type="match status" value="1"/>
</dbReference>
<feature type="compositionally biased region" description="Basic and acidic residues" evidence="8">
    <location>
        <begin position="1390"/>
        <end position="1413"/>
    </location>
</feature>
<dbReference type="PANTHER" id="PTHR47969:SF15">
    <property type="entry name" value="CHROMOSOME-ASSOCIATED KINESIN KIF4A-RELATED"/>
    <property type="match status" value="1"/>
</dbReference>
<organism evidence="10 11">
    <name type="scientific">Nitzschia inconspicua</name>
    <dbReference type="NCBI Taxonomy" id="303405"/>
    <lineage>
        <taxon>Eukaryota</taxon>
        <taxon>Sar</taxon>
        <taxon>Stramenopiles</taxon>
        <taxon>Ochrophyta</taxon>
        <taxon>Bacillariophyta</taxon>
        <taxon>Bacillariophyceae</taxon>
        <taxon>Bacillariophycidae</taxon>
        <taxon>Bacillariales</taxon>
        <taxon>Bacillariaceae</taxon>
        <taxon>Nitzschia</taxon>
    </lineage>
</organism>
<dbReference type="Proteomes" id="UP000693970">
    <property type="component" value="Unassembled WGS sequence"/>
</dbReference>
<proteinExistence type="inferred from homology"/>
<reference evidence="10" key="2">
    <citation type="submission" date="2021-04" db="EMBL/GenBank/DDBJ databases">
        <authorList>
            <person name="Podell S."/>
        </authorList>
    </citation>
    <scope>NUCLEOTIDE SEQUENCE</scope>
    <source>
        <strain evidence="10">Hildebrandi</strain>
    </source>
</reference>
<comment type="caution">
    <text evidence="10">The sequence shown here is derived from an EMBL/GenBank/DDBJ whole genome shotgun (WGS) entry which is preliminary data.</text>
</comment>
<feature type="compositionally biased region" description="Polar residues" evidence="8">
    <location>
        <begin position="1418"/>
        <end position="1427"/>
    </location>
</feature>
<feature type="compositionally biased region" description="Polar residues" evidence="8">
    <location>
        <begin position="37"/>
        <end position="46"/>
    </location>
</feature>
<dbReference type="SMART" id="SM00129">
    <property type="entry name" value="KISc"/>
    <property type="match status" value="1"/>
</dbReference>
<feature type="compositionally biased region" description="Polar residues" evidence="8">
    <location>
        <begin position="19"/>
        <end position="30"/>
    </location>
</feature>
<dbReference type="OrthoDB" id="3176171at2759"/>
<keyword evidence="5 7" id="KW-0175">Coiled coil</keyword>
<dbReference type="InterPro" id="IPR027640">
    <property type="entry name" value="Kinesin-like_fam"/>
</dbReference>
<feature type="domain" description="Kinesin motor" evidence="9">
    <location>
        <begin position="62"/>
        <end position="449"/>
    </location>
</feature>